<sequence length="302" mass="32312">MLRANLLVLNLLFWLVMMSLYHLLHFDLIPLTFTLVALLIQPDHYLAQLFASLTLVGTNGLAPVSSSLELPILCFASYDVAGNKWTVFDGSTGLPGPVDALTAADEKRDKIWVSGTRPDGTVYLMKYDGGWASASIELGPETVITNLQMFSLTKNHDASTLVDQGQALLLTGSIGIPGFGTASGAIYNGTTIQPYILTSSMNATVGFGSISKIFVETENFFNSPSNGGLALGFIVLIGLAISLGLMLLIVVAGLALDRYRKKRDGYMPAPTSMIDRGSGIQRIPPHELLDSLGRGRPGAPHV</sequence>
<reference evidence="1" key="1">
    <citation type="submission" date="2022-10" db="EMBL/GenBank/DDBJ databases">
        <title>Genome Sequence of Xylaria curta.</title>
        <authorList>
            <person name="Buettner E."/>
        </authorList>
    </citation>
    <scope>NUCLEOTIDE SEQUENCE</scope>
    <source>
        <strain evidence="1">Babe10</strain>
    </source>
</reference>
<dbReference type="Proteomes" id="UP001143856">
    <property type="component" value="Unassembled WGS sequence"/>
</dbReference>
<comment type="caution">
    <text evidence="1">The sequence shown here is derived from an EMBL/GenBank/DDBJ whole genome shotgun (WGS) entry which is preliminary data.</text>
</comment>
<proteinExistence type="predicted"/>
<name>A0ACC1PAI2_9PEZI</name>
<evidence type="ECO:0000313" key="2">
    <source>
        <dbReference type="Proteomes" id="UP001143856"/>
    </source>
</evidence>
<organism evidence="1 2">
    <name type="scientific">Xylaria curta</name>
    <dbReference type="NCBI Taxonomy" id="42375"/>
    <lineage>
        <taxon>Eukaryota</taxon>
        <taxon>Fungi</taxon>
        <taxon>Dikarya</taxon>
        <taxon>Ascomycota</taxon>
        <taxon>Pezizomycotina</taxon>
        <taxon>Sordariomycetes</taxon>
        <taxon>Xylariomycetidae</taxon>
        <taxon>Xylariales</taxon>
        <taxon>Xylariaceae</taxon>
        <taxon>Xylaria</taxon>
    </lineage>
</organism>
<accession>A0ACC1PAI2</accession>
<gene>
    <name evidence="1" type="ORF">NUW58_g3526</name>
</gene>
<protein>
    <submittedName>
        <fullName evidence="1">Uncharacterized protein</fullName>
    </submittedName>
</protein>
<keyword evidence="2" id="KW-1185">Reference proteome</keyword>
<dbReference type="EMBL" id="JAPDGR010000541">
    <property type="protein sequence ID" value="KAJ2989321.1"/>
    <property type="molecule type" value="Genomic_DNA"/>
</dbReference>
<evidence type="ECO:0000313" key="1">
    <source>
        <dbReference type="EMBL" id="KAJ2989321.1"/>
    </source>
</evidence>